<dbReference type="Proteomes" id="UP000248012">
    <property type="component" value="Unassembled WGS sequence"/>
</dbReference>
<protein>
    <submittedName>
        <fullName evidence="1">Acyloxyacyl hydrolase</fullName>
    </submittedName>
</protein>
<gene>
    <name evidence="1" type="ORF">DI396_02410</name>
</gene>
<evidence type="ECO:0000313" key="1">
    <source>
        <dbReference type="EMBL" id="PYC48945.1"/>
    </source>
</evidence>
<sequence>MDGTLAGLFLLVGLTDMGFNHCPDGCLARAPAQASFSLSAGDVIFQESHIDREAYLRYSFGHSFGPFQPAVGVSVTESGDAWVGFGATHESNFWNDRGYVSLSLMPGVYARGDGPDLGHEIEFRSGIELGYRAQSGVRVGLVYDHRSNAEIASHNPGLETIQLRVSIPVK</sequence>
<accession>A0A2V4MQF4</accession>
<dbReference type="OrthoDB" id="6199047at2"/>
<keyword evidence="1" id="KW-0378">Hydrolase</keyword>
<keyword evidence="2" id="KW-1185">Reference proteome</keyword>
<evidence type="ECO:0000313" key="2">
    <source>
        <dbReference type="Proteomes" id="UP000248012"/>
    </source>
</evidence>
<dbReference type="EMBL" id="QFVT01000002">
    <property type="protein sequence ID" value="PYC48945.1"/>
    <property type="molecule type" value="Genomic_DNA"/>
</dbReference>
<dbReference type="Gene3D" id="2.40.160.20">
    <property type="match status" value="1"/>
</dbReference>
<dbReference type="InterPro" id="IPR018550">
    <property type="entry name" value="Lipid-A_deacylase-rel"/>
</dbReference>
<organism evidence="1 2">
    <name type="scientific">Litorivita pollutaquae</name>
    <dbReference type="NCBI Taxonomy" id="2200892"/>
    <lineage>
        <taxon>Bacteria</taxon>
        <taxon>Pseudomonadati</taxon>
        <taxon>Pseudomonadota</taxon>
        <taxon>Alphaproteobacteria</taxon>
        <taxon>Rhodobacterales</taxon>
        <taxon>Paracoccaceae</taxon>
        <taxon>Litorivita</taxon>
    </lineage>
</organism>
<reference evidence="1 2" key="1">
    <citation type="submission" date="2018-05" db="EMBL/GenBank/DDBJ databases">
        <title>Oceanovita maritima gen. nov., sp. nov., a marine bacterium in the family Rhodobacteraceae isolated from surface seawater of Lundu port Xiamen, China.</title>
        <authorList>
            <person name="Hetharua B.H."/>
            <person name="Min D."/>
            <person name="Liao H."/>
            <person name="Tian Y."/>
        </authorList>
    </citation>
    <scope>NUCLEOTIDE SEQUENCE [LARGE SCALE GENOMIC DNA]</scope>
    <source>
        <strain evidence="1 2">FSX-11</strain>
    </source>
</reference>
<dbReference type="AlphaFoldDB" id="A0A2V4MQF4"/>
<proteinExistence type="predicted"/>
<name>A0A2V4MQF4_9RHOB</name>
<dbReference type="Pfam" id="PF09411">
    <property type="entry name" value="PagL"/>
    <property type="match status" value="1"/>
</dbReference>
<dbReference type="GO" id="GO:0016787">
    <property type="term" value="F:hydrolase activity"/>
    <property type="evidence" value="ECO:0007669"/>
    <property type="project" value="UniProtKB-KW"/>
</dbReference>
<dbReference type="RefSeq" id="WP_110794523.1">
    <property type="nucleotide sequence ID" value="NZ_KZ826481.1"/>
</dbReference>
<comment type="caution">
    <text evidence="1">The sequence shown here is derived from an EMBL/GenBank/DDBJ whole genome shotgun (WGS) entry which is preliminary data.</text>
</comment>